<name>A0A517SY38_9BACT</name>
<sequence length="124" mass="13604">MRQHSSTDLCGGRPETAVPTVTEVVGNANHRQSQRNPPRPAIEVINAAALQLCKFISAPPLQTGRRRVLLKEPLPALSRLRERFDDNTAANAKAADAVITINTEDAFWEKIGEGSPSFWSMETP</sequence>
<accession>A0A517SY38</accession>
<gene>
    <name evidence="1" type="ORF">SV7mr_35980</name>
</gene>
<reference evidence="1 2" key="1">
    <citation type="submission" date="2019-02" db="EMBL/GenBank/DDBJ databases">
        <title>Deep-cultivation of Planctomycetes and their phenomic and genomic characterization uncovers novel biology.</title>
        <authorList>
            <person name="Wiegand S."/>
            <person name="Jogler M."/>
            <person name="Boedeker C."/>
            <person name="Pinto D."/>
            <person name="Vollmers J."/>
            <person name="Rivas-Marin E."/>
            <person name="Kohn T."/>
            <person name="Peeters S.H."/>
            <person name="Heuer A."/>
            <person name="Rast P."/>
            <person name="Oberbeckmann S."/>
            <person name="Bunk B."/>
            <person name="Jeske O."/>
            <person name="Meyerdierks A."/>
            <person name="Storesund J.E."/>
            <person name="Kallscheuer N."/>
            <person name="Luecker S."/>
            <person name="Lage O.M."/>
            <person name="Pohl T."/>
            <person name="Merkel B.J."/>
            <person name="Hornburger P."/>
            <person name="Mueller R.-W."/>
            <person name="Bruemmer F."/>
            <person name="Labrenz M."/>
            <person name="Spormann A.M."/>
            <person name="Op den Camp H."/>
            <person name="Overmann J."/>
            <person name="Amann R."/>
            <person name="Jetten M.S.M."/>
            <person name="Mascher T."/>
            <person name="Medema M.H."/>
            <person name="Devos D.P."/>
            <person name="Kaster A.-K."/>
            <person name="Ovreas L."/>
            <person name="Rohde M."/>
            <person name="Galperin M.Y."/>
            <person name="Jogler C."/>
        </authorList>
    </citation>
    <scope>NUCLEOTIDE SEQUENCE [LARGE SCALE GENOMIC DNA]</scope>
    <source>
        <strain evidence="1 2">SV_7m_r</strain>
    </source>
</reference>
<dbReference type="EMBL" id="CP036272">
    <property type="protein sequence ID" value="QDT61067.1"/>
    <property type="molecule type" value="Genomic_DNA"/>
</dbReference>
<protein>
    <submittedName>
        <fullName evidence="1">Uncharacterized protein</fullName>
    </submittedName>
</protein>
<organism evidence="1 2">
    <name type="scientific">Stieleria bergensis</name>
    <dbReference type="NCBI Taxonomy" id="2528025"/>
    <lineage>
        <taxon>Bacteria</taxon>
        <taxon>Pseudomonadati</taxon>
        <taxon>Planctomycetota</taxon>
        <taxon>Planctomycetia</taxon>
        <taxon>Pirellulales</taxon>
        <taxon>Pirellulaceae</taxon>
        <taxon>Stieleria</taxon>
    </lineage>
</organism>
<dbReference type="AlphaFoldDB" id="A0A517SY38"/>
<evidence type="ECO:0000313" key="1">
    <source>
        <dbReference type="EMBL" id="QDT61067.1"/>
    </source>
</evidence>
<evidence type="ECO:0000313" key="2">
    <source>
        <dbReference type="Proteomes" id="UP000315003"/>
    </source>
</evidence>
<dbReference type="Proteomes" id="UP000315003">
    <property type="component" value="Chromosome"/>
</dbReference>
<proteinExistence type="predicted"/>
<keyword evidence="2" id="KW-1185">Reference proteome</keyword>